<comment type="caution">
    <text evidence="6">The sequence shown here is derived from an EMBL/GenBank/DDBJ whole genome shotgun (WGS) entry which is preliminary data.</text>
</comment>
<dbReference type="EMBL" id="BFAA01006711">
    <property type="protein sequence ID" value="GCB63921.1"/>
    <property type="molecule type" value="Genomic_DNA"/>
</dbReference>
<dbReference type="GO" id="GO:0005730">
    <property type="term" value="C:nucleolus"/>
    <property type="evidence" value="ECO:0007669"/>
    <property type="project" value="TreeGrafter"/>
</dbReference>
<dbReference type="GO" id="GO:0005654">
    <property type="term" value="C:nucleoplasm"/>
    <property type="evidence" value="ECO:0007669"/>
    <property type="project" value="TreeGrafter"/>
</dbReference>
<comment type="subcellular location">
    <subcellularLocation>
        <location evidence="1">Nucleus</location>
        <location evidence="1">Nucleoplasm</location>
    </subcellularLocation>
</comment>
<feature type="compositionally biased region" description="Low complexity" evidence="4">
    <location>
        <begin position="175"/>
        <end position="197"/>
    </location>
</feature>
<dbReference type="PROSITE" id="PS51827">
    <property type="entry name" value="XTBD"/>
    <property type="match status" value="1"/>
</dbReference>
<evidence type="ECO:0000256" key="4">
    <source>
        <dbReference type="SAM" id="MobiDB-lite"/>
    </source>
</evidence>
<reference evidence="6 7" key="1">
    <citation type="journal article" date="2018" name="Nat. Ecol. Evol.">
        <title>Shark genomes provide insights into elasmobranch evolution and the origin of vertebrates.</title>
        <authorList>
            <person name="Hara Y"/>
            <person name="Yamaguchi K"/>
            <person name="Onimaru K"/>
            <person name="Kadota M"/>
            <person name="Koyanagi M"/>
            <person name="Keeley SD"/>
            <person name="Tatsumi K"/>
            <person name="Tanaka K"/>
            <person name="Motone F"/>
            <person name="Kageyama Y"/>
            <person name="Nozu R"/>
            <person name="Adachi N"/>
            <person name="Nishimura O"/>
            <person name="Nakagawa R"/>
            <person name="Tanegashima C"/>
            <person name="Kiyatake I"/>
            <person name="Matsumoto R"/>
            <person name="Murakumo K"/>
            <person name="Nishida K"/>
            <person name="Terakita A"/>
            <person name="Kuratani S"/>
            <person name="Sato K"/>
            <person name="Hyodo S Kuraku.S."/>
        </authorList>
    </citation>
    <scope>NUCLEOTIDE SEQUENCE [LARGE SCALE GENOMIC DNA]</scope>
</reference>
<dbReference type="Pfam" id="PF11952">
    <property type="entry name" value="XTBD"/>
    <property type="match status" value="1"/>
</dbReference>
<dbReference type="OrthoDB" id="2359216at2759"/>
<feature type="compositionally biased region" description="Low complexity" evidence="4">
    <location>
        <begin position="217"/>
        <end position="226"/>
    </location>
</feature>
<evidence type="ECO:0000256" key="3">
    <source>
        <dbReference type="ARBA" id="ARBA00023242"/>
    </source>
</evidence>
<feature type="compositionally biased region" description="Basic and acidic residues" evidence="4">
    <location>
        <begin position="203"/>
        <end position="216"/>
    </location>
</feature>
<organism evidence="6 7">
    <name type="scientific">Scyliorhinus torazame</name>
    <name type="common">Cloudy catshark</name>
    <name type="synonym">Catulus torazame</name>
    <dbReference type="NCBI Taxonomy" id="75743"/>
    <lineage>
        <taxon>Eukaryota</taxon>
        <taxon>Metazoa</taxon>
        <taxon>Chordata</taxon>
        <taxon>Craniata</taxon>
        <taxon>Vertebrata</taxon>
        <taxon>Chondrichthyes</taxon>
        <taxon>Elasmobranchii</taxon>
        <taxon>Galeomorphii</taxon>
        <taxon>Galeoidea</taxon>
        <taxon>Carcharhiniformes</taxon>
        <taxon>Scyliorhinidae</taxon>
        <taxon>Scyliorhinus</taxon>
    </lineage>
</organism>
<dbReference type="OMA" id="HVCELRC"/>
<dbReference type="Pfam" id="PF26535">
    <property type="entry name" value="DSRM_CARF"/>
    <property type="match status" value="1"/>
</dbReference>
<feature type="region of interest" description="Disordered" evidence="4">
    <location>
        <begin position="172"/>
        <end position="226"/>
    </location>
</feature>
<evidence type="ECO:0000256" key="1">
    <source>
        <dbReference type="ARBA" id="ARBA00004642"/>
    </source>
</evidence>
<dbReference type="InterPro" id="IPR058828">
    <property type="entry name" value="DSRM_CARF/NKRF"/>
</dbReference>
<dbReference type="PANTHER" id="PTHR16148:SF11">
    <property type="entry name" value="CDKN2A-INTERACTING PROTEIN"/>
    <property type="match status" value="1"/>
</dbReference>
<dbReference type="Proteomes" id="UP000288216">
    <property type="component" value="Unassembled WGS sequence"/>
</dbReference>
<feature type="domain" description="XRN2-binding (XTBD)" evidence="5">
    <location>
        <begin position="23"/>
        <end position="126"/>
    </location>
</feature>
<dbReference type="InterPro" id="IPR021859">
    <property type="entry name" value="XTBD"/>
</dbReference>
<dbReference type="AlphaFoldDB" id="A0A401NSQ9"/>
<evidence type="ECO:0000313" key="6">
    <source>
        <dbReference type="EMBL" id="GCB63921.1"/>
    </source>
</evidence>
<keyword evidence="3" id="KW-0539">Nucleus</keyword>
<accession>A0A401NSQ9</accession>
<sequence length="445" mass="48930">MAAGSIDLVSEFLQQNRRLSDWVETLRGGHESEKHWKARREFILRNMKEEQKASGAEPEPGLGTDQLLAHSMVWANHVFLGCRYSKSVMDKVLEMGEGIKVANPPVHIRRDDLVANKLKKRDLSNSNETIKEQLCSTKKADKEDTCMEFGTMSECTGNGSQDVDNTRIPGLDGFPVSEPSSPLPEPQVQVPVGPAPSTSSNQKEVRQVSRASEVKKVSTPTQVPVTQPQTLLHRPEAPAQIKHFPSNSAEVKPNIQPDIVDRPASVGSSQKAVQPPVSQSCKTLVTVVSLTPEAVKEKQTFYNKLYKAIAWKLVSAGGFSNELNHLSILSNCIQSAKGTLESVCVPLKDISELHLPQSSAREGIVCELRCKSVYLATGYGKCKVSAKEMAAKEAMKLFLKQKVTVKICKRKFKGSEIEDLVLLSEDLQRLNLAPALVNPSEPSTR</sequence>
<evidence type="ECO:0000256" key="2">
    <source>
        <dbReference type="ARBA" id="ARBA00010053"/>
    </source>
</evidence>
<evidence type="ECO:0000259" key="5">
    <source>
        <dbReference type="PROSITE" id="PS51827"/>
    </source>
</evidence>
<gene>
    <name evidence="6" type="ORF">scyTo_0013264</name>
</gene>
<comment type="similarity">
    <text evidence="2">Belongs to the CARF family.</text>
</comment>
<proteinExistence type="inferred from homology"/>
<name>A0A401NSQ9_SCYTO</name>
<keyword evidence="7" id="KW-1185">Reference proteome</keyword>
<evidence type="ECO:0000313" key="7">
    <source>
        <dbReference type="Proteomes" id="UP000288216"/>
    </source>
</evidence>
<dbReference type="PANTHER" id="PTHR16148">
    <property type="entry name" value="NF-KAPPA-B-REPRESSING FACTOR-RELATED"/>
    <property type="match status" value="1"/>
</dbReference>
<dbReference type="STRING" id="75743.A0A401NSQ9"/>
<protein>
    <recommendedName>
        <fullName evidence="5">XRN2-binding (XTBD) domain-containing protein</fullName>
    </recommendedName>
</protein>